<dbReference type="OMA" id="ICTFRGV"/>
<dbReference type="CDD" id="cd08276">
    <property type="entry name" value="MDR7"/>
    <property type="match status" value="1"/>
</dbReference>
<dbReference type="Pfam" id="PF08240">
    <property type="entry name" value="ADH_N"/>
    <property type="match status" value="1"/>
</dbReference>
<organism evidence="2 4">
    <name type="scientific">Schizosaccharomyces japonicus (strain yFS275 / FY16936)</name>
    <name type="common">Fission yeast</name>
    <dbReference type="NCBI Taxonomy" id="402676"/>
    <lineage>
        <taxon>Eukaryota</taxon>
        <taxon>Fungi</taxon>
        <taxon>Dikarya</taxon>
        <taxon>Ascomycota</taxon>
        <taxon>Taphrinomycotina</taxon>
        <taxon>Schizosaccharomycetes</taxon>
        <taxon>Schizosaccharomycetales</taxon>
        <taxon>Schizosaccharomycetaceae</taxon>
        <taxon>Schizosaccharomyces</taxon>
    </lineage>
</organism>
<reference evidence="2 4" key="1">
    <citation type="journal article" date="2011" name="Science">
        <title>Comparative functional genomics of the fission yeasts.</title>
        <authorList>
            <person name="Rhind N."/>
            <person name="Chen Z."/>
            <person name="Yassour M."/>
            <person name="Thompson D.A."/>
            <person name="Haas B.J."/>
            <person name="Habib N."/>
            <person name="Wapinski I."/>
            <person name="Roy S."/>
            <person name="Lin M.F."/>
            <person name="Heiman D.I."/>
            <person name="Young S.K."/>
            <person name="Furuya K."/>
            <person name="Guo Y."/>
            <person name="Pidoux A."/>
            <person name="Chen H.M."/>
            <person name="Robbertse B."/>
            <person name="Goldberg J.M."/>
            <person name="Aoki K."/>
            <person name="Bayne E.H."/>
            <person name="Berlin A.M."/>
            <person name="Desjardins C.A."/>
            <person name="Dobbs E."/>
            <person name="Dukaj L."/>
            <person name="Fan L."/>
            <person name="FitzGerald M.G."/>
            <person name="French C."/>
            <person name="Gujja S."/>
            <person name="Hansen K."/>
            <person name="Keifenheim D."/>
            <person name="Levin J.Z."/>
            <person name="Mosher R.A."/>
            <person name="Mueller C.A."/>
            <person name="Pfiffner J."/>
            <person name="Priest M."/>
            <person name="Russ C."/>
            <person name="Smialowska A."/>
            <person name="Swoboda P."/>
            <person name="Sykes S.M."/>
            <person name="Vaughn M."/>
            <person name="Vengrova S."/>
            <person name="Yoder R."/>
            <person name="Zeng Q."/>
            <person name="Allshire R."/>
            <person name="Baulcombe D."/>
            <person name="Birren B.W."/>
            <person name="Brown W."/>
            <person name="Ekwall K."/>
            <person name="Kellis M."/>
            <person name="Leatherwood J."/>
            <person name="Levin H."/>
            <person name="Margalit H."/>
            <person name="Martienssen R."/>
            <person name="Nieduszynski C.A."/>
            <person name="Spatafora J.W."/>
            <person name="Friedman N."/>
            <person name="Dalgaard J.Z."/>
            <person name="Baumann P."/>
            <person name="Niki H."/>
            <person name="Regev A."/>
            <person name="Nusbaum C."/>
        </authorList>
    </citation>
    <scope>NUCLEOTIDE SEQUENCE [LARGE SCALE GENOMIC DNA]</scope>
    <source>
        <strain evidence="4">yFS275 / FY16936</strain>
    </source>
</reference>
<dbReference type="Gene3D" id="3.40.50.720">
    <property type="entry name" value="NAD(P)-binding Rossmann-like Domain"/>
    <property type="match status" value="1"/>
</dbReference>
<dbReference type="InterPro" id="IPR013149">
    <property type="entry name" value="ADH-like_C"/>
</dbReference>
<dbReference type="RefSeq" id="XP_002173209.1">
    <property type="nucleotide sequence ID" value="XM_002173173.2"/>
</dbReference>
<gene>
    <name evidence="3" type="primary">adh8</name>
    <name evidence="2" type="ORF">SJAG_01986</name>
</gene>
<sequence>MPVQYRVEKIPAEFDEIKLQQCEIPKAKAGYVVIKLQAASTNFRDMAILKGMYPLPLKFPVVPGSDGAGHIVEVGEDVEKWKVGDYVSCNFFPFYIDGKSIPERTYKALGGTMDGCFQEYVAVPAVGVVKLPESLSPIQASTLPCAGLTAWNALFGDKSKALQPGQNVLIQGTGGVSIFALQFAVAAGANVTVTSSSKEKLEFAKKLGARRLINYRETPQWGQKALELTNNEGYHHVVEVGGKKTFKQSLQCLAPGGVITSIGFIASEGEEANFDEFISMLLHKGATIRGIFVGSTTQYEDMLKCIEANDIKPVVAKVFPLQELKDAYEFQWQQKHIGNIVLKISD</sequence>
<dbReference type="VEuPathDB" id="FungiDB:SJAG_01986"/>
<dbReference type="JaponicusDB" id="SJAG_01986">
    <property type="gene designation" value="adh8"/>
</dbReference>
<dbReference type="HOGENOM" id="CLU_026673_3_4_1"/>
<dbReference type="SUPFAM" id="SSF51735">
    <property type="entry name" value="NAD(P)-binding Rossmann-fold domains"/>
    <property type="match status" value="1"/>
</dbReference>
<evidence type="ECO:0000313" key="3">
    <source>
        <dbReference type="JaponicusDB" id="SJAG_01986"/>
    </source>
</evidence>
<dbReference type="SMART" id="SM00829">
    <property type="entry name" value="PKS_ER"/>
    <property type="match status" value="1"/>
</dbReference>
<dbReference type="Proteomes" id="UP000001744">
    <property type="component" value="Unassembled WGS sequence"/>
</dbReference>
<dbReference type="STRING" id="402676.B6JZE8"/>
<feature type="domain" description="Enoyl reductase (ER)" evidence="1">
    <location>
        <begin position="12"/>
        <end position="342"/>
    </location>
</feature>
<dbReference type="InterPro" id="IPR011032">
    <property type="entry name" value="GroES-like_sf"/>
</dbReference>
<evidence type="ECO:0000313" key="2">
    <source>
        <dbReference type="EMBL" id="EEB06916.1"/>
    </source>
</evidence>
<dbReference type="OrthoDB" id="9930022at2759"/>
<dbReference type="InterPro" id="IPR013154">
    <property type="entry name" value="ADH-like_N"/>
</dbReference>
<dbReference type="PANTHER" id="PTHR45033:SF2">
    <property type="entry name" value="ZINC-TYPE ALCOHOL DEHYDROGENASE-LIKE PROTEIN C1773.06C"/>
    <property type="match status" value="1"/>
</dbReference>
<keyword evidence="4" id="KW-1185">Reference proteome</keyword>
<dbReference type="InterPro" id="IPR052711">
    <property type="entry name" value="Zinc_ADH-like"/>
</dbReference>
<dbReference type="EMBL" id="KE651168">
    <property type="protein sequence ID" value="EEB06916.1"/>
    <property type="molecule type" value="Genomic_DNA"/>
</dbReference>
<dbReference type="Pfam" id="PF00107">
    <property type="entry name" value="ADH_zinc_N"/>
    <property type="match status" value="1"/>
</dbReference>
<dbReference type="GeneID" id="7049972"/>
<dbReference type="GO" id="GO:0016491">
    <property type="term" value="F:oxidoreductase activity"/>
    <property type="evidence" value="ECO:0007669"/>
    <property type="project" value="InterPro"/>
</dbReference>
<dbReference type="InterPro" id="IPR020843">
    <property type="entry name" value="ER"/>
</dbReference>
<protein>
    <submittedName>
        <fullName evidence="2">Alcohol dehydrogenase</fullName>
    </submittedName>
</protein>
<accession>B6JZE8</accession>
<proteinExistence type="predicted"/>
<dbReference type="Gene3D" id="3.90.180.10">
    <property type="entry name" value="Medium-chain alcohol dehydrogenases, catalytic domain"/>
    <property type="match status" value="1"/>
</dbReference>
<evidence type="ECO:0000259" key="1">
    <source>
        <dbReference type="SMART" id="SM00829"/>
    </source>
</evidence>
<dbReference type="PANTHER" id="PTHR45033">
    <property type="match status" value="1"/>
</dbReference>
<name>B6JZE8_SCHJY</name>
<dbReference type="AlphaFoldDB" id="B6JZE8"/>
<dbReference type="InterPro" id="IPR036291">
    <property type="entry name" value="NAD(P)-bd_dom_sf"/>
</dbReference>
<dbReference type="SUPFAM" id="SSF50129">
    <property type="entry name" value="GroES-like"/>
    <property type="match status" value="1"/>
</dbReference>
<evidence type="ECO:0000313" key="4">
    <source>
        <dbReference type="Proteomes" id="UP000001744"/>
    </source>
</evidence>
<dbReference type="eggNOG" id="KOG1198">
    <property type="taxonomic scope" value="Eukaryota"/>
</dbReference>